<evidence type="ECO:0000313" key="2">
    <source>
        <dbReference type="Proteomes" id="UP000289794"/>
    </source>
</evidence>
<gene>
    <name evidence="1" type="ORF">PMF13cell1_00147</name>
</gene>
<dbReference type="AlphaFoldDB" id="A0A4P6LRA6"/>
<dbReference type="Proteomes" id="UP000289794">
    <property type="component" value="Chromosome"/>
</dbReference>
<accession>A0A4P6LRA6</accession>
<dbReference type="KEGG" id="bpro:PMF13cell1_00147"/>
<proteinExistence type="predicted"/>
<organism evidence="1 2">
    <name type="scientific">Blautia producta</name>
    <dbReference type="NCBI Taxonomy" id="33035"/>
    <lineage>
        <taxon>Bacteria</taxon>
        <taxon>Bacillati</taxon>
        <taxon>Bacillota</taxon>
        <taxon>Clostridia</taxon>
        <taxon>Lachnospirales</taxon>
        <taxon>Lachnospiraceae</taxon>
        <taxon>Blautia</taxon>
    </lineage>
</organism>
<dbReference type="EMBL" id="CP035945">
    <property type="protein sequence ID" value="QBE94654.1"/>
    <property type="molecule type" value="Genomic_DNA"/>
</dbReference>
<name>A0A4P6LRA6_9FIRM</name>
<evidence type="ECO:0000313" key="1">
    <source>
        <dbReference type="EMBL" id="QBE94654.1"/>
    </source>
</evidence>
<reference evidence="1 2" key="1">
    <citation type="submission" date="2019-01" db="EMBL/GenBank/DDBJ databases">
        <title>PMF-metabolizing Aryl O-demethylase.</title>
        <authorList>
            <person name="Kim M."/>
        </authorList>
    </citation>
    <scope>NUCLEOTIDE SEQUENCE [LARGE SCALE GENOMIC DNA]</scope>
    <source>
        <strain evidence="1 2">PMF1</strain>
    </source>
</reference>
<dbReference type="RefSeq" id="WP_118635411.1">
    <property type="nucleotide sequence ID" value="NZ_CP035945.1"/>
</dbReference>
<protein>
    <submittedName>
        <fullName evidence="1">Uncharacterized protein</fullName>
    </submittedName>
</protein>
<sequence>MVYANSLEIRTDDNRLICRARLIEGDILLTLKSAGKEVHVPYTDIPRLVARARERAKGHKQK</sequence>